<accession>A0ABR3F444</accession>
<dbReference type="PANTHER" id="PTHR33096">
    <property type="entry name" value="CXC2 DOMAIN-CONTAINING PROTEIN"/>
    <property type="match status" value="1"/>
</dbReference>
<feature type="compositionally biased region" description="Acidic residues" evidence="1">
    <location>
        <begin position="963"/>
        <end position="981"/>
    </location>
</feature>
<reference evidence="2 3" key="1">
    <citation type="submission" date="2024-02" db="EMBL/GenBank/DDBJ databases">
        <title>A draft genome for the cacao thread blight pathogen Marasmius crinis-equi.</title>
        <authorList>
            <person name="Cohen S.P."/>
            <person name="Baruah I.K."/>
            <person name="Amoako-Attah I."/>
            <person name="Bukari Y."/>
            <person name="Meinhardt L.W."/>
            <person name="Bailey B.A."/>
        </authorList>
    </citation>
    <scope>NUCLEOTIDE SEQUENCE [LARGE SCALE GENOMIC DNA]</scope>
    <source>
        <strain evidence="2 3">GH-76</strain>
    </source>
</reference>
<protein>
    <recommendedName>
        <fullName evidence="4">CxC2-like cysteine cluster KDZ transposase-associated domain-containing protein</fullName>
    </recommendedName>
</protein>
<dbReference type="InterPro" id="IPR040521">
    <property type="entry name" value="KDZ"/>
</dbReference>
<proteinExistence type="predicted"/>
<feature type="compositionally biased region" description="Low complexity" evidence="1">
    <location>
        <begin position="46"/>
        <end position="58"/>
    </location>
</feature>
<feature type="compositionally biased region" description="Basic and acidic residues" evidence="1">
    <location>
        <begin position="91"/>
        <end position="100"/>
    </location>
</feature>
<comment type="caution">
    <text evidence="2">The sequence shown here is derived from an EMBL/GenBank/DDBJ whole genome shotgun (WGS) entry which is preliminary data.</text>
</comment>
<feature type="compositionally biased region" description="Basic residues" evidence="1">
    <location>
        <begin position="1"/>
        <end position="18"/>
    </location>
</feature>
<dbReference type="PANTHER" id="PTHR33096:SF1">
    <property type="entry name" value="CXC1-LIKE CYSTEINE CLUSTER ASSOCIATED WITH KDZ TRANSPOSASES DOMAIN-CONTAINING PROTEIN"/>
    <property type="match status" value="1"/>
</dbReference>
<sequence length="996" mass="114796">MGRSRKVTTRASSSRRLRAPIDLIDRTLYEAGERRRQQTSRLRWYSHSQQQHAASQSQPTAVEDATLNLAGTLVQHGMDIVEGMVRNDAEDGYERDHNDYGAESDEHDDGEWNDAEEPVDPAEVNEKDISKTIYYCVKETHRRFEYRDYRTHKDRYTVEEKHWGPQIADMVAAFMDWEYRRGVPYAGVSTESLVVKAFGGYSYDVKTLTVFSEDKYQSASLVRQGYFPTSPLVHSSVVSTPLLQLFYHLTTRCPRLGIQPFIKGLCDLHGYRFKNYLCVQFSSAYDRFLDVKRSIRRLVQQALSRDTPKFRMLNCCPACQYPVEGQPTLHIRMLGCMDGNDSLKRVERREMVTDPDGPKLGELKEREDLRQVGDDYFLSQETVDDWSLAKWDVRADGTKRGDDEEDEGDEGASPCEEKWKNMNNAHTAKAWGVFDVQGWFVLLCRHSFLLLAADMYRSGEQAKYPLAILSEFLSGCEEERKALGISESDEEGYLGVGYDLGCKIVKTIARSPLNALVVREKLMMLIGILHGYAHKRLCQLVYLLIYVLGAGNENLEQCERFFSKSNALASVTRYMSSFHRKQAIVEYVHQQDNLEAFSNISKLIYGNYKEALRVLSSRHSLVQRMKEQGISDFNVFPTWLSQEMEYLKSTERVPEEETTQMEYVGVLQKLGECQSKLESARRLWKSYAGPHGTDATSKEERVVREEIETEMKLLRDAQHYEDVLKIQPGGRWRRGSEEWMGAEKLVNEAAYRKALDRLEGLVVARIFELSKMNVAGTGYKLRQHLSHALQSRSKAIENALEKYNAAASTLKRRQLKWKEVVDCTFLAEFDLLKDSRDDIRDKPWALPVNRELATAFFKLARAEETLPRLHNEIKSLVTWMKEESEYLKGMEAYYQPRYPHLAYQIRLHRLQRGRFFELHRMRLKSIQKLGGFDVRNSHFFQPGRGLKRQQLPEGVFTGHAGEQEDDEGEDSGESEGEEEENEARGRVETVLGVLNA</sequence>
<dbReference type="Pfam" id="PF18758">
    <property type="entry name" value="KDZ"/>
    <property type="match status" value="1"/>
</dbReference>
<feature type="region of interest" description="Disordered" evidence="1">
    <location>
        <begin position="28"/>
        <end position="61"/>
    </location>
</feature>
<organism evidence="2 3">
    <name type="scientific">Marasmius crinis-equi</name>
    <dbReference type="NCBI Taxonomy" id="585013"/>
    <lineage>
        <taxon>Eukaryota</taxon>
        <taxon>Fungi</taxon>
        <taxon>Dikarya</taxon>
        <taxon>Basidiomycota</taxon>
        <taxon>Agaricomycotina</taxon>
        <taxon>Agaricomycetes</taxon>
        <taxon>Agaricomycetidae</taxon>
        <taxon>Agaricales</taxon>
        <taxon>Marasmiineae</taxon>
        <taxon>Marasmiaceae</taxon>
        <taxon>Marasmius</taxon>
    </lineage>
</organism>
<evidence type="ECO:0000313" key="3">
    <source>
        <dbReference type="Proteomes" id="UP001465976"/>
    </source>
</evidence>
<keyword evidence="3" id="KW-1185">Reference proteome</keyword>
<feature type="region of interest" description="Disordered" evidence="1">
    <location>
        <begin position="958"/>
        <end position="996"/>
    </location>
</feature>
<feature type="compositionally biased region" description="Acidic residues" evidence="1">
    <location>
        <begin position="102"/>
        <end position="120"/>
    </location>
</feature>
<dbReference type="EMBL" id="JBAHYK010001008">
    <property type="protein sequence ID" value="KAL0570014.1"/>
    <property type="molecule type" value="Genomic_DNA"/>
</dbReference>
<feature type="region of interest" description="Disordered" evidence="1">
    <location>
        <begin position="1"/>
        <end position="20"/>
    </location>
</feature>
<evidence type="ECO:0008006" key="4">
    <source>
        <dbReference type="Google" id="ProtNLM"/>
    </source>
</evidence>
<feature type="region of interest" description="Disordered" evidence="1">
    <location>
        <begin position="91"/>
        <end position="123"/>
    </location>
</feature>
<evidence type="ECO:0000313" key="2">
    <source>
        <dbReference type="EMBL" id="KAL0570014.1"/>
    </source>
</evidence>
<dbReference type="Proteomes" id="UP001465976">
    <property type="component" value="Unassembled WGS sequence"/>
</dbReference>
<evidence type="ECO:0000256" key="1">
    <source>
        <dbReference type="SAM" id="MobiDB-lite"/>
    </source>
</evidence>
<gene>
    <name evidence="2" type="ORF">V5O48_011944</name>
</gene>
<name>A0ABR3F444_9AGAR</name>
<feature type="region of interest" description="Disordered" evidence="1">
    <location>
        <begin position="397"/>
        <end position="416"/>
    </location>
</feature>